<evidence type="ECO:0000259" key="1">
    <source>
        <dbReference type="Pfam" id="PF05699"/>
    </source>
</evidence>
<evidence type="ECO:0000313" key="3">
    <source>
        <dbReference type="Proteomes" id="UP000015105"/>
    </source>
</evidence>
<dbReference type="PANTHER" id="PTHR11697:SF230">
    <property type="entry name" value="ZINC FINGER, MYM DOMAIN CONTAINING 1"/>
    <property type="match status" value="1"/>
</dbReference>
<dbReference type="AlphaFoldDB" id="A0A453ELS2"/>
<protein>
    <recommendedName>
        <fullName evidence="1">HAT C-terminal dimerisation domain-containing protein</fullName>
    </recommendedName>
</protein>
<reference evidence="2" key="5">
    <citation type="journal article" date="2021" name="G3 (Bethesda)">
        <title>Aegilops tauschii genome assembly Aet v5.0 features greater sequence contiguity and improved annotation.</title>
        <authorList>
            <person name="Wang L."/>
            <person name="Zhu T."/>
            <person name="Rodriguez J.C."/>
            <person name="Deal K.R."/>
            <person name="Dubcovsky J."/>
            <person name="McGuire P.E."/>
            <person name="Lux T."/>
            <person name="Spannagl M."/>
            <person name="Mayer K.F.X."/>
            <person name="Baldrich P."/>
            <person name="Meyers B.C."/>
            <person name="Huo N."/>
            <person name="Gu Y.Q."/>
            <person name="Zhou H."/>
            <person name="Devos K.M."/>
            <person name="Bennetzen J.L."/>
            <person name="Unver T."/>
            <person name="Budak H."/>
            <person name="Gulick P.J."/>
            <person name="Galiba G."/>
            <person name="Kalapos B."/>
            <person name="Nelson D.R."/>
            <person name="Li P."/>
            <person name="You F.M."/>
            <person name="Luo M.C."/>
            <person name="Dvorak J."/>
        </authorList>
    </citation>
    <scope>NUCLEOTIDE SEQUENCE [LARGE SCALE GENOMIC DNA]</scope>
    <source>
        <strain evidence="2">cv. AL8/78</strain>
    </source>
</reference>
<sequence>MDDLAKVLVGTRKHLVFPLVYQLLKFVQILTVATTSVERCFSAMNTVKSVLRNKMGVEFLNE</sequence>
<dbReference type="Proteomes" id="UP000015105">
    <property type="component" value="Chromosome 3D"/>
</dbReference>
<dbReference type="Pfam" id="PF05699">
    <property type="entry name" value="Dimer_Tnp_hAT"/>
    <property type="match status" value="1"/>
</dbReference>
<dbReference type="EnsemblPlants" id="AET3Gv20394000.1">
    <property type="protein sequence ID" value="AET3Gv20394000.1"/>
    <property type="gene ID" value="AET3Gv20394000"/>
</dbReference>
<dbReference type="InterPro" id="IPR055298">
    <property type="entry name" value="AtLOH3-like"/>
</dbReference>
<reference evidence="2" key="4">
    <citation type="submission" date="2019-03" db="UniProtKB">
        <authorList>
            <consortium name="EnsemblPlants"/>
        </authorList>
    </citation>
    <scope>IDENTIFICATION</scope>
</reference>
<accession>A0A453ELS2</accession>
<reference evidence="3" key="1">
    <citation type="journal article" date="2014" name="Science">
        <title>Ancient hybridizations among the ancestral genomes of bread wheat.</title>
        <authorList>
            <consortium name="International Wheat Genome Sequencing Consortium,"/>
            <person name="Marcussen T."/>
            <person name="Sandve S.R."/>
            <person name="Heier L."/>
            <person name="Spannagl M."/>
            <person name="Pfeifer M."/>
            <person name="Jakobsen K.S."/>
            <person name="Wulff B.B."/>
            <person name="Steuernagel B."/>
            <person name="Mayer K.F."/>
            <person name="Olsen O.A."/>
        </authorList>
    </citation>
    <scope>NUCLEOTIDE SEQUENCE [LARGE SCALE GENOMIC DNA]</scope>
    <source>
        <strain evidence="3">cv. AL8/78</strain>
    </source>
</reference>
<reference evidence="2" key="3">
    <citation type="journal article" date="2017" name="Nature">
        <title>Genome sequence of the progenitor of the wheat D genome Aegilops tauschii.</title>
        <authorList>
            <person name="Luo M.C."/>
            <person name="Gu Y.Q."/>
            <person name="Puiu D."/>
            <person name="Wang H."/>
            <person name="Twardziok S.O."/>
            <person name="Deal K.R."/>
            <person name="Huo N."/>
            <person name="Zhu T."/>
            <person name="Wang L."/>
            <person name="Wang Y."/>
            <person name="McGuire P.E."/>
            <person name="Liu S."/>
            <person name="Long H."/>
            <person name="Ramasamy R.K."/>
            <person name="Rodriguez J.C."/>
            <person name="Van S.L."/>
            <person name="Yuan L."/>
            <person name="Wang Z."/>
            <person name="Xia Z."/>
            <person name="Xiao L."/>
            <person name="Anderson O.D."/>
            <person name="Ouyang S."/>
            <person name="Liang Y."/>
            <person name="Zimin A.V."/>
            <person name="Pertea G."/>
            <person name="Qi P."/>
            <person name="Bennetzen J.L."/>
            <person name="Dai X."/>
            <person name="Dawson M.W."/>
            <person name="Muller H.G."/>
            <person name="Kugler K."/>
            <person name="Rivarola-Duarte L."/>
            <person name="Spannagl M."/>
            <person name="Mayer K.F.X."/>
            <person name="Lu F.H."/>
            <person name="Bevan M.W."/>
            <person name="Leroy P."/>
            <person name="Li P."/>
            <person name="You F.M."/>
            <person name="Sun Q."/>
            <person name="Liu Z."/>
            <person name="Lyons E."/>
            <person name="Wicker T."/>
            <person name="Salzberg S.L."/>
            <person name="Devos K.M."/>
            <person name="Dvorak J."/>
        </authorList>
    </citation>
    <scope>NUCLEOTIDE SEQUENCE [LARGE SCALE GENOMIC DNA]</scope>
    <source>
        <strain evidence="2">cv. AL8/78</strain>
    </source>
</reference>
<feature type="domain" description="HAT C-terminal dimerisation" evidence="1">
    <location>
        <begin position="13"/>
        <end position="61"/>
    </location>
</feature>
<dbReference type="GO" id="GO:0046983">
    <property type="term" value="F:protein dimerization activity"/>
    <property type="evidence" value="ECO:0007669"/>
    <property type="project" value="InterPro"/>
</dbReference>
<organism evidence="2 3">
    <name type="scientific">Aegilops tauschii subsp. strangulata</name>
    <name type="common">Goatgrass</name>
    <dbReference type="NCBI Taxonomy" id="200361"/>
    <lineage>
        <taxon>Eukaryota</taxon>
        <taxon>Viridiplantae</taxon>
        <taxon>Streptophyta</taxon>
        <taxon>Embryophyta</taxon>
        <taxon>Tracheophyta</taxon>
        <taxon>Spermatophyta</taxon>
        <taxon>Magnoliopsida</taxon>
        <taxon>Liliopsida</taxon>
        <taxon>Poales</taxon>
        <taxon>Poaceae</taxon>
        <taxon>BOP clade</taxon>
        <taxon>Pooideae</taxon>
        <taxon>Triticodae</taxon>
        <taxon>Triticeae</taxon>
        <taxon>Triticinae</taxon>
        <taxon>Aegilops</taxon>
    </lineage>
</organism>
<keyword evidence="3" id="KW-1185">Reference proteome</keyword>
<dbReference type="Gramene" id="AET3Gv20394000.1">
    <property type="protein sequence ID" value="AET3Gv20394000.1"/>
    <property type="gene ID" value="AET3Gv20394000"/>
</dbReference>
<reference evidence="3" key="2">
    <citation type="journal article" date="2017" name="Nat. Plants">
        <title>The Aegilops tauschii genome reveals multiple impacts of transposons.</title>
        <authorList>
            <person name="Zhao G."/>
            <person name="Zou C."/>
            <person name="Li K."/>
            <person name="Wang K."/>
            <person name="Li T."/>
            <person name="Gao L."/>
            <person name="Zhang X."/>
            <person name="Wang H."/>
            <person name="Yang Z."/>
            <person name="Liu X."/>
            <person name="Jiang W."/>
            <person name="Mao L."/>
            <person name="Kong X."/>
            <person name="Jiao Y."/>
            <person name="Jia J."/>
        </authorList>
    </citation>
    <scope>NUCLEOTIDE SEQUENCE [LARGE SCALE GENOMIC DNA]</scope>
    <source>
        <strain evidence="3">cv. AL8/78</strain>
    </source>
</reference>
<evidence type="ECO:0000313" key="2">
    <source>
        <dbReference type="EnsemblPlants" id="AET3Gv20394000.1"/>
    </source>
</evidence>
<dbReference type="STRING" id="200361.A0A453ELS2"/>
<dbReference type="PANTHER" id="PTHR11697">
    <property type="entry name" value="GENERAL TRANSCRIPTION FACTOR 2-RELATED ZINC FINGER PROTEIN"/>
    <property type="match status" value="1"/>
</dbReference>
<proteinExistence type="predicted"/>
<name>A0A453ELS2_AEGTS</name>
<dbReference type="InterPro" id="IPR008906">
    <property type="entry name" value="HATC_C_dom"/>
</dbReference>